<feature type="compositionally biased region" description="Polar residues" evidence="2">
    <location>
        <begin position="1377"/>
        <end position="1388"/>
    </location>
</feature>
<dbReference type="GO" id="GO:0005509">
    <property type="term" value="F:calcium ion binding"/>
    <property type="evidence" value="ECO:0007669"/>
    <property type="project" value="InterPro"/>
</dbReference>
<reference evidence="4 5" key="1">
    <citation type="journal article" date="2010" name="Nature">
        <title>The Ectocarpus genome and the independent evolution of multicellularity in brown algae.</title>
        <authorList>
            <person name="Cock J.M."/>
            <person name="Sterck L."/>
            <person name="Rouze P."/>
            <person name="Scornet D."/>
            <person name="Allen A.E."/>
            <person name="Amoutzias G."/>
            <person name="Anthouard V."/>
            <person name="Artiguenave F."/>
            <person name="Aury J.M."/>
            <person name="Badger J.H."/>
            <person name="Beszteri B."/>
            <person name="Billiau K."/>
            <person name="Bonnet E."/>
            <person name="Bothwell J.H."/>
            <person name="Bowler C."/>
            <person name="Boyen C."/>
            <person name="Brownlee C."/>
            <person name="Carrano C.J."/>
            <person name="Charrier B."/>
            <person name="Cho G.Y."/>
            <person name="Coelho S.M."/>
            <person name="Collen J."/>
            <person name="Corre E."/>
            <person name="Da Silva C."/>
            <person name="Delage L."/>
            <person name="Delaroque N."/>
            <person name="Dittami S.M."/>
            <person name="Doulbeau S."/>
            <person name="Elias M."/>
            <person name="Farnham G."/>
            <person name="Gachon C.M."/>
            <person name="Gschloessl B."/>
            <person name="Heesch S."/>
            <person name="Jabbari K."/>
            <person name="Jubin C."/>
            <person name="Kawai H."/>
            <person name="Kimura K."/>
            <person name="Kloareg B."/>
            <person name="Kupper F.C."/>
            <person name="Lang D."/>
            <person name="Le Bail A."/>
            <person name="Leblanc C."/>
            <person name="Lerouge P."/>
            <person name="Lohr M."/>
            <person name="Lopez P.J."/>
            <person name="Martens C."/>
            <person name="Maumus F."/>
            <person name="Michel G."/>
            <person name="Miranda-Saavedra D."/>
            <person name="Morales J."/>
            <person name="Moreau H."/>
            <person name="Motomura T."/>
            <person name="Nagasato C."/>
            <person name="Napoli C.A."/>
            <person name="Nelson D.R."/>
            <person name="Nyvall-Collen P."/>
            <person name="Peters A.F."/>
            <person name="Pommier C."/>
            <person name="Potin P."/>
            <person name="Poulain J."/>
            <person name="Quesneville H."/>
            <person name="Read B."/>
            <person name="Rensing S.A."/>
            <person name="Ritter A."/>
            <person name="Rousvoal S."/>
            <person name="Samanta M."/>
            <person name="Samson G."/>
            <person name="Schroeder D.C."/>
            <person name="Segurens B."/>
            <person name="Strittmatter M."/>
            <person name="Tonon T."/>
            <person name="Tregear J.W."/>
            <person name="Valentin K."/>
            <person name="von Dassow P."/>
            <person name="Yamagishi T."/>
            <person name="Van de Peer Y."/>
            <person name="Wincker P."/>
        </authorList>
    </citation>
    <scope>NUCLEOTIDE SEQUENCE [LARGE SCALE GENOMIC DNA]</scope>
    <source>
        <strain evidence="5">Ec32 / CCAP1310/4</strain>
    </source>
</reference>
<dbReference type="InterPro" id="IPR002048">
    <property type="entry name" value="EF_hand_dom"/>
</dbReference>
<dbReference type="SUPFAM" id="SSF47473">
    <property type="entry name" value="EF-hand"/>
    <property type="match status" value="1"/>
</dbReference>
<dbReference type="STRING" id="2880.D8LLS0"/>
<feature type="compositionally biased region" description="Basic and acidic residues" evidence="2">
    <location>
        <begin position="178"/>
        <end position="208"/>
    </location>
</feature>
<feature type="compositionally biased region" description="Basic and acidic residues" evidence="2">
    <location>
        <begin position="1304"/>
        <end position="1320"/>
    </location>
</feature>
<dbReference type="Proteomes" id="UP000002630">
    <property type="component" value="Unassembled WGS sequence"/>
</dbReference>
<organism evidence="4 5">
    <name type="scientific">Ectocarpus siliculosus</name>
    <name type="common">Brown alga</name>
    <name type="synonym">Conferva siliculosa</name>
    <dbReference type="NCBI Taxonomy" id="2880"/>
    <lineage>
        <taxon>Eukaryota</taxon>
        <taxon>Sar</taxon>
        <taxon>Stramenopiles</taxon>
        <taxon>Ochrophyta</taxon>
        <taxon>PX clade</taxon>
        <taxon>Phaeophyceae</taxon>
        <taxon>Ectocarpales</taxon>
        <taxon>Ectocarpaceae</taxon>
        <taxon>Ectocarpus</taxon>
    </lineage>
</organism>
<feature type="compositionally biased region" description="Polar residues" evidence="2">
    <location>
        <begin position="1266"/>
        <end position="1285"/>
    </location>
</feature>
<sequence length="1579" mass="169066">MNSAAASQPAPAKKLDSADITTTVATSVASERAKEVASAAVSETVSAMLDSATTMAVAAVERPVQQVLAPATTSTPSGDETAVVPPPLSDAPELSTDRVMSSIELSGRDREDEESFESQEEGALKPPAEALLSSIPQQLRNDSDTPVQAPNRSRTSRGDDDDAVVIPVVDRPINNDVNKCDDTEGAQPEKYESEGMRDKQGGGAREEDTQGVGDGKVQDDSTERHGGRDNKVDNTEEIGSSEDGDGRTLHHSGPEDGATVLVSGTRKGAVVQVVERLHPSYQLIVSVSVAASALSSAERNGKLDGSESNHHPSKRTETSEEGDNPANECGKATVTASLSLGKSEIKGALERLEIVPVAVEGGKPSAANEDEQLDDDGESGKRWALKISNREVNTSEKDNGADDGEDNNHDGAKGVPVRSTARRGSSRSGGGDKRGWGQQYGGQADAKEGQGEDSSPSNAAVRAVVDGTAAPPIAAWESAGMGGGGGNEEPLWHWWDDADPWSRGPRSYVTAASTSTDRGPSRSGSGPPPPAYQEMTPPPPYSETVKRYAATQRSSPTPKTGPEGDHQRTPSFREAATRHVPSGSVISSGDASSFSSDGDASLGPPPSYHSTAAGGGTARSSSPSAAGEEDEKSRFARDLPPPSYGRFYDTLSGTAAGLSHPETNGRGEDAGGIDEWWARDEDQHFDQNSPDTQPEKQRTRHRRHRSSDGGGGGSSRLWASGGGAIERSGTNHGDQRSLRGGAGASRGRRPPHEGRGGWKRSPTASGGRRPKTTMGVSRGKSRHGTKDGTSGLSLSGTESWNDDRWRLTRYLQACQKELTEAEEGRRRAEAAANAAERRAWKTADSVPYASHDTASPQEQSRGGGDDDAEKRAWARAATQRVLDLMLVTERVRQEEQKRRVAEARANNQFIVHFSALRLLQSWVSPRADNERRVDGLCYKHVVDGAALKHVSAVAAFSALGRARRVAAACLEEGTDFAQPFRDMDADGGGRLTLAEMGAALKRVGAHLSLSQVTALFRHFRRGRLGLDKVDRGEILWEFIDTKRLLEQWRSAGDIGGGHRARTAPFRKRANRASYSGGDDGRGGGASGGTLSRYDFSRALEELGVHVDGWEAGALMDRFGLEKDELFGDDANPEDNEVDWRTFVSFMQTVEREEDGKDDDDKNKRNHYGGRNKTAVRSGKEGRAGLRTTLPRGGKDEHRFPRQQQRWATSGLHRGGGLFERGQGDATWSHSIPPAEKATSSPKASATAGAKPYTYWASSAPISGGRYNTPSSADKQAPLATTTSATARGAPPLEMASAQSPSGFGKEEGWKRWRKGGRENGGRPVMANAAEASKVLDELLEDERELEAFLEEEFARRERAAIGAEDFSRGQEQRRWGSRTTSKTCSSCDLSPGATARRKSVAEQTASTIDPTKGAATALPPQTLPPHLRRGSLTLLERGSWKSPPLCSPPDIHPTNVLKKNFFGTAGTGTETPPVEMRPSWRPRRNFSSRYRSGFPPECEKLDIIPNDSRVRSSCDLSFRAMTRPKPIAKPTAMTIDYTKDAAVTATATATTAVDTVITSSEGFVKAGRAGIIWVTEGYS</sequence>
<dbReference type="CDD" id="cd00051">
    <property type="entry name" value="EFh"/>
    <property type="match status" value="1"/>
</dbReference>
<gene>
    <name evidence="4" type="ORF">Esi_0037_0136</name>
</gene>
<feature type="region of interest" description="Disordered" evidence="2">
    <location>
        <begin position="68"/>
        <end position="260"/>
    </location>
</feature>
<feature type="compositionally biased region" description="Basic and acidic residues" evidence="2">
    <location>
        <begin position="393"/>
        <end position="412"/>
    </location>
</feature>
<keyword evidence="5" id="KW-1185">Reference proteome</keyword>
<feature type="compositionally biased region" description="Basic and acidic residues" evidence="2">
    <location>
        <begin position="1150"/>
        <end position="1162"/>
    </location>
</feature>
<dbReference type="InParanoid" id="D8LLS0"/>
<feature type="region of interest" description="Disordered" evidence="2">
    <location>
        <begin position="1266"/>
        <end position="1325"/>
    </location>
</feature>
<dbReference type="EMBL" id="FN649760">
    <property type="protein sequence ID" value="CBN74701.1"/>
    <property type="molecule type" value="Genomic_DNA"/>
</dbReference>
<dbReference type="PROSITE" id="PS50222">
    <property type="entry name" value="EF_HAND_2"/>
    <property type="match status" value="1"/>
</dbReference>
<dbReference type="Gene3D" id="1.10.238.10">
    <property type="entry name" value="EF-hand"/>
    <property type="match status" value="1"/>
</dbReference>
<evidence type="ECO:0000256" key="1">
    <source>
        <dbReference type="ARBA" id="ARBA00022837"/>
    </source>
</evidence>
<dbReference type="OrthoDB" id="26525at2759"/>
<evidence type="ECO:0000259" key="3">
    <source>
        <dbReference type="PROSITE" id="PS50222"/>
    </source>
</evidence>
<feature type="compositionally biased region" description="Basic and acidic residues" evidence="2">
    <location>
        <begin position="216"/>
        <end position="234"/>
    </location>
</feature>
<feature type="region of interest" description="Disordered" evidence="2">
    <location>
        <begin position="360"/>
        <end position="798"/>
    </location>
</feature>
<feature type="region of interest" description="Disordered" evidence="2">
    <location>
        <begin position="836"/>
        <end position="871"/>
    </location>
</feature>
<feature type="compositionally biased region" description="Basic and acidic residues" evidence="2">
    <location>
        <begin position="299"/>
        <end position="318"/>
    </location>
</feature>
<dbReference type="InterPro" id="IPR018247">
    <property type="entry name" value="EF_Hand_1_Ca_BS"/>
</dbReference>
<feature type="compositionally biased region" description="Polar residues" evidence="2">
    <location>
        <begin position="134"/>
        <end position="153"/>
    </location>
</feature>
<evidence type="ECO:0000256" key="2">
    <source>
        <dbReference type="SAM" id="MobiDB-lite"/>
    </source>
</evidence>
<accession>D8LLS0</accession>
<feature type="compositionally biased region" description="Gly residues" evidence="2">
    <location>
        <begin position="708"/>
        <end position="724"/>
    </location>
</feature>
<feature type="compositionally biased region" description="Low complexity" evidence="2">
    <location>
        <begin position="1232"/>
        <end position="1248"/>
    </location>
</feature>
<dbReference type="InterPro" id="IPR011992">
    <property type="entry name" value="EF-hand-dom_pair"/>
</dbReference>
<feature type="compositionally biased region" description="Basic and acidic residues" evidence="2">
    <location>
        <begin position="244"/>
        <end position="254"/>
    </location>
</feature>
<evidence type="ECO:0000313" key="5">
    <source>
        <dbReference type="Proteomes" id="UP000002630"/>
    </source>
</evidence>
<feature type="compositionally biased region" description="Basic and acidic residues" evidence="2">
    <location>
        <begin position="676"/>
        <end position="685"/>
    </location>
</feature>
<evidence type="ECO:0000313" key="4">
    <source>
        <dbReference type="EMBL" id="CBN74701.1"/>
    </source>
</evidence>
<feature type="compositionally biased region" description="Low complexity" evidence="2">
    <location>
        <begin position="582"/>
        <end position="601"/>
    </location>
</feature>
<feature type="compositionally biased region" description="Acidic residues" evidence="2">
    <location>
        <begin position="368"/>
        <end position="377"/>
    </location>
</feature>
<keyword evidence="1" id="KW-0106">Calcium</keyword>
<feature type="compositionally biased region" description="Low complexity" evidence="2">
    <location>
        <begin position="513"/>
        <end position="525"/>
    </location>
</feature>
<feature type="region of interest" description="Disordered" evidence="2">
    <location>
        <begin position="1365"/>
        <end position="1426"/>
    </location>
</feature>
<feature type="region of interest" description="Disordered" evidence="2">
    <location>
        <begin position="298"/>
        <end position="330"/>
    </location>
</feature>
<feature type="compositionally biased region" description="Pro residues" evidence="2">
    <location>
        <begin position="526"/>
        <end position="541"/>
    </location>
</feature>
<feature type="compositionally biased region" description="Basic and acidic residues" evidence="2">
    <location>
        <begin position="1365"/>
        <end position="1374"/>
    </location>
</feature>
<feature type="region of interest" description="Disordered" evidence="2">
    <location>
        <begin position="1150"/>
        <end position="1248"/>
    </location>
</feature>
<feature type="compositionally biased region" description="Acidic residues" evidence="2">
    <location>
        <begin position="111"/>
        <end position="120"/>
    </location>
</feature>
<feature type="domain" description="EF-hand" evidence="3">
    <location>
        <begin position="971"/>
        <end position="1006"/>
    </location>
</feature>
<protein>
    <recommendedName>
        <fullName evidence="3">EF-hand domain-containing protein</fullName>
    </recommendedName>
</protein>
<dbReference type="PROSITE" id="PS00018">
    <property type="entry name" value="EF_HAND_1"/>
    <property type="match status" value="1"/>
</dbReference>
<proteinExistence type="predicted"/>
<feature type="compositionally biased region" description="Low complexity" evidence="2">
    <location>
        <begin position="788"/>
        <end position="797"/>
    </location>
</feature>
<name>D8LLS0_ECTSI</name>
<feature type="region of interest" description="Disordered" evidence="2">
    <location>
        <begin position="1065"/>
        <end position="1086"/>
    </location>
</feature>